<dbReference type="SUPFAM" id="SSF51445">
    <property type="entry name" value="(Trans)glycosidases"/>
    <property type="match status" value="1"/>
</dbReference>
<evidence type="ECO:0000256" key="5">
    <source>
        <dbReference type="ARBA" id="ARBA00023295"/>
    </source>
</evidence>
<dbReference type="GO" id="GO:0005975">
    <property type="term" value="P:carbohydrate metabolic process"/>
    <property type="evidence" value="ECO:0007669"/>
    <property type="project" value="InterPro"/>
</dbReference>
<evidence type="ECO:0000256" key="7">
    <source>
        <dbReference type="PIRSR" id="PIRSR001084-1"/>
    </source>
</evidence>
<dbReference type="Pfam" id="PF08532">
    <property type="entry name" value="Glyco_hydro_42M"/>
    <property type="match status" value="1"/>
</dbReference>
<dbReference type="Pfam" id="PF02449">
    <property type="entry name" value="Glyco_hydro_42"/>
    <property type="match status" value="1"/>
</dbReference>
<feature type="binding site" evidence="8">
    <location>
        <position position="156"/>
    </location>
    <ligand>
        <name>substrate</name>
    </ligand>
</feature>
<evidence type="ECO:0000256" key="2">
    <source>
        <dbReference type="ARBA" id="ARBA00005940"/>
    </source>
</evidence>
<dbReference type="Gene3D" id="3.40.50.880">
    <property type="match status" value="1"/>
</dbReference>
<dbReference type="RefSeq" id="WP_261960052.1">
    <property type="nucleotide sequence ID" value="NZ_BAAAXA010000001.1"/>
</dbReference>
<evidence type="ECO:0000256" key="4">
    <source>
        <dbReference type="ARBA" id="ARBA00022801"/>
    </source>
</evidence>
<dbReference type="InterPro" id="IPR013529">
    <property type="entry name" value="Glyco_hydro_42_N"/>
</dbReference>
<feature type="binding site" evidence="9">
    <location>
        <position position="167"/>
    </location>
    <ligand>
        <name>Zn(2+)</name>
        <dbReference type="ChEBI" id="CHEBI:29105"/>
    </ligand>
</feature>
<dbReference type="InterPro" id="IPR017853">
    <property type="entry name" value="GH"/>
</dbReference>
<dbReference type="PANTHER" id="PTHR36447">
    <property type="entry name" value="BETA-GALACTOSIDASE GANA"/>
    <property type="match status" value="1"/>
</dbReference>
<dbReference type="InterPro" id="IPR013738">
    <property type="entry name" value="Beta_galactosidase_Trimer"/>
</dbReference>
<feature type="binding site" evidence="8">
    <location>
        <position position="118"/>
    </location>
    <ligand>
        <name>substrate</name>
    </ligand>
</feature>
<feature type="domain" description="Beta-galactosidase trimerisation" evidence="11">
    <location>
        <begin position="400"/>
        <end position="605"/>
    </location>
</feature>
<reference evidence="12" key="1">
    <citation type="journal article" date="2014" name="Int. J. Syst. Evol. Microbiol.">
        <title>Complete genome sequence of Corynebacterium casei LMG S-19264T (=DSM 44701T), isolated from a smear-ripened cheese.</title>
        <authorList>
            <consortium name="US DOE Joint Genome Institute (JGI-PGF)"/>
            <person name="Walter F."/>
            <person name="Albersmeier A."/>
            <person name="Kalinowski J."/>
            <person name="Ruckert C."/>
        </authorList>
    </citation>
    <scope>NUCLEOTIDE SEQUENCE</scope>
    <source>
        <strain evidence="12">VKM Ac-1321</strain>
    </source>
</reference>
<dbReference type="GO" id="GO:0046872">
    <property type="term" value="F:metal ion binding"/>
    <property type="evidence" value="ECO:0007669"/>
    <property type="project" value="UniProtKB-KW"/>
</dbReference>
<evidence type="ECO:0000259" key="11">
    <source>
        <dbReference type="Pfam" id="PF08532"/>
    </source>
</evidence>
<organism evidence="12 13">
    <name type="scientific">Dactylosporangium matsuzakiense</name>
    <dbReference type="NCBI Taxonomy" id="53360"/>
    <lineage>
        <taxon>Bacteria</taxon>
        <taxon>Bacillati</taxon>
        <taxon>Actinomycetota</taxon>
        <taxon>Actinomycetes</taxon>
        <taxon>Micromonosporales</taxon>
        <taxon>Micromonosporaceae</taxon>
        <taxon>Dactylosporangium</taxon>
    </lineage>
</organism>
<sequence>MRDRGPGLADATRGRLLFGGDYNPEQWPPDVWPDDVRLMRQAGVNLATVGVFAWAALEPAPGEYDFAWLDTVLELLHEAGIGVALATPTASPPPWLGHRHPGTLPQGPDGVRRHYGSRMHYCPSAPEYRRAALAVTEALAARYAHHPALRLWHIGNEFGTVCLCDRCAERFRGWLRARYGDLDVLNEAWGTSVWSQRYSQWSQLIPPRTVQYIGNPQQDLDFQRFSDDLLRECFIAERDAVRAFGPHVPVTTNFMDFYRPVDGWRWAAAEDFVSLDTYPDPNDPRAPMLGAMSKDVMRSLGAGPWLLMEQSPGAASWRPVSTPKRPGLHRLWSLQAVARGADGVLQFQWRASRQGLERAHGAMVPHAGPDSRVFRETCALGAELAALSDVEGLLGAPVPADVAIVLDWDAWRAAELPHQPHDGFRYTDRLTDYYEPLWRANITCDFARAGGDLGRYRLVLVPNLYQVSTAAAADLAAYVAGGGTLVLGPFSGVADPEERIYTGGWPGPLRDLVGVRVEEHWPLPDGEPVEVESDELGPFTAATWAEWAESTGADVVARARGGPLDGRPLVLRNRFGAGTAWYVATLPSAGGLARLLARVCADTGVRPVLDGLAPGVEAVRRGPVVFLLDHGTGRVEVRVDGAIPD</sequence>
<feature type="active site" description="Nucleophile" evidence="7">
    <location>
        <position position="309"/>
    </location>
</feature>
<gene>
    <name evidence="12" type="ORF">GCM10017581_022990</name>
</gene>
<feature type="active site" description="Proton donor" evidence="7">
    <location>
        <position position="157"/>
    </location>
</feature>
<dbReference type="InterPro" id="IPR029062">
    <property type="entry name" value="Class_I_gatase-like"/>
</dbReference>
<dbReference type="PIRSF" id="PIRSF001084">
    <property type="entry name" value="B-galactosidase"/>
    <property type="match status" value="1"/>
</dbReference>
<dbReference type="Proteomes" id="UP001143480">
    <property type="component" value="Unassembled WGS sequence"/>
</dbReference>
<dbReference type="PANTHER" id="PTHR36447:SF1">
    <property type="entry name" value="BETA-GALACTOSIDASE GANA"/>
    <property type="match status" value="1"/>
</dbReference>
<evidence type="ECO:0000256" key="6">
    <source>
        <dbReference type="PIRNR" id="PIRNR001084"/>
    </source>
</evidence>
<keyword evidence="5 6" id="KW-0326">Glycosidase</keyword>
<dbReference type="SUPFAM" id="SSF52317">
    <property type="entry name" value="Class I glutamine amidotransferase-like"/>
    <property type="match status" value="1"/>
</dbReference>
<dbReference type="Gene3D" id="3.20.20.80">
    <property type="entry name" value="Glycosidases"/>
    <property type="match status" value="1"/>
</dbReference>
<reference evidence="12" key="2">
    <citation type="submission" date="2023-01" db="EMBL/GenBank/DDBJ databases">
        <authorList>
            <person name="Sun Q."/>
            <person name="Evtushenko L."/>
        </authorList>
    </citation>
    <scope>NUCLEOTIDE SEQUENCE</scope>
    <source>
        <strain evidence="12">VKM Ac-1321</strain>
    </source>
</reference>
<evidence type="ECO:0000259" key="10">
    <source>
        <dbReference type="Pfam" id="PF02449"/>
    </source>
</evidence>
<feature type="binding site" evidence="8">
    <location>
        <position position="317"/>
    </location>
    <ligand>
        <name>substrate</name>
    </ligand>
</feature>
<accession>A0A9W6KFX9</accession>
<proteinExistence type="inferred from homology"/>
<keyword evidence="9" id="KW-0862">Zinc</keyword>
<keyword evidence="4 6" id="KW-0378">Hydrolase</keyword>
<name>A0A9W6KFX9_9ACTN</name>
<feature type="binding site" evidence="9">
    <location>
        <position position="122"/>
    </location>
    <ligand>
        <name>Zn(2+)</name>
        <dbReference type="ChEBI" id="CHEBI:29105"/>
    </ligand>
</feature>
<evidence type="ECO:0000256" key="3">
    <source>
        <dbReference type="ARBA" id="ARBA00012756"/>
    </source>
</evidence>
<feature type="binding site" evidence="9">
    <location>
        <position position="164"/>
    </location>
    <ligand>
        <name>Zn(2+)</name>
        <dbReference type="ChEBI" id="CHEBI:29105"/>
    </ligand>
</feature>
<dbReference type="GO" id="GO:0004565">
    <property type="term" value="F:beta-galactosidase activity"/>
    <property type="evidence" value="ECO:0007669"/>
    <property type="project" value="UniProtKB-EC"/>
</dbReference>
<feature type="binding site" evidence="9">
    <location>
        <position position="162"/>
    </location>
    <ligand>
        <name>Zn(2+)</name>
        <dbReference type="ChEBI" id="CHEBI:29105"/>
    </ligand>
</feature>
<dbReference type="GO" id="GO:0009341">
    <property type="term" value="C:beta-galactosidase complex"/>
    <property type="evidence" value="ECO:0007669"/>
    <property type="project" value="InterPro"/>
</dbReference>
<feature type="domain" description="Glycoside hydrolase family 42 N-terminal" evidence="10">
    <location>
        <begin position="21"/>
        <end position="386"/>
    </location>
</feature>
<keyword evidence="9" id="KW-0479">Metal-binding</keyword>
<evidence type="ECO:0000313" key="13">
    <source>
        <dbReference type="Proteomes" id="UP001143480"/>
    </source>
</evidence>
<dbReference type="InterPro" id="IPR003476">
    <property type="entry name" value="Glyco_hydro_42"/>
</dbReference>
<dbReference type="AlphaFoldDB" id="A0A9W6KFX9"/>
<evidence type="ECO:0000256" key="1">
    <source>
        <dbReference type="ARBA" id="ARBA00001412"/>
    </source>
</evidence>
<evidence type="ECO:0000256" key="9">
    <source>
        <dbReference type="PIRSR" id="PIRSR001084-3"/>
    </source>
</evidence>
<dbReference type="EMBL" id="BSFP01000009">
    <property type="protein sequence ID" value="GLL00558.1"/>
    <property type="molecule type" value="Genomic_DNA"/>
</dbReference>
<dbReference type="CDD" id="cd03143">
    <property type="entry name" value="A4_beta-galactosidase_middle_domain"/>
    <property type="match status" value="1"/>
</dbReference>
<protein>
    <recommendedName>
        <fullName evidence="3 6">Beta-galactosidase</fullName>
        <shortName evidence="6">Beta-gal</shortName>
        <ecNumber evidence="3 6">3.2.1.23</ecNumber>
    </recommendedName>
</protein>
<comment type="catalytic activity">
    <reaction evidence="1 6">
        <text>Hydrolysis of terminal non-reducing beta-D-galactose residues in beta-D-galactosides.</text>
        <dbReference type="EC" id="3.2.1.23"/>
    </reaction>
</comment>
<evidence type="ECO:0000313" key="12">
    <source>
        <dbReference type="EMBL" id="GLL00558.1"/>
    </source>
</evidence>
<dbReference type="EC" id="3.2.1.23" evidence="3 6"/>
<evidence type="ECO:0000256" key="8">
    <source>
        <dbReference type="PIRSR" id="PIRSR001084-2"/>
    </source>
</evidence>
<comment type="similarity">
    <text evidence="2 6">Belongs to the glycosyl hydrolase 42 family.</text>
</comment>
<comment type="caution">
    <text evidence="12">The sequence shown here is derived from an EMBL/GenBank/DDBJ whole genome shotgun (WGS) entry which is preliminary data.</text>
</comment>
<keyword evidence="13" id="KW-1185">Reference proteome</keyword>